<dbReference type="PANTHER" id="PTHR45527">
    <property type="entry name" value="NONRIBOSOMAL PEPTIDE SYNTHETASE"/>
    <property type="match status" value="1"/>
</dbReference>
<dbReference type="SUPFAM" id="SSF47336">
    <property type="entry name" value="ACP-like"/>
    <property type="match status" value="1"/>
</dbReference>
<dbReference type="SUPFAM" id="SSF52777">
    <property type="entry name" value="CoA-dependent acyltransferases"/>
    <property type="match status" value="2"/>
</dbReference>
<dbReference type="Gene3D" id="3.30.559.10">
    <property type="entry name" value="Chloramphenicol acetyltransferase-like domain"/>
    <property type="match status" value="1"/>
</dbReference>
<keyword evidence="3" id="KW-0597">Phosphoprotein</keyword>
<dbReference type="SMART" id="SM00823">
    <property type="entry name" value="PKS_PP"/>
    <property type="match status" value="1"/>
</dbReference>
<evidence type="ECO:0000259" key="4">
    <source>
        <dbReference type="PROSITE" id="PS50075"/>
    </source>
</evidence>
<dbReference type="InterPro" id="IPR023213">
    <property type="entry name" value="CAT-like_dom_sf"/>
</dbReference>
<dbReference type="Proteomes" id="UP000256345">
    <property type="component" value="Unassembled WGS sequence"/>
</dbReference>
<dbReference type="Gene3D" id="2.30.38.10">
    <property type="entry name" value="Luciferase, Domain 3"/>
    <property type="match status" value="1"/>
</dbReference>
<feature type="non-terminal residue" evidence="5">
    <location>
        <position position="1"/>
    </location>
</feature>
<dbReference type="PANTHER" id="PTHR45527:SF1">
    <property type="entry name" value="FATTY ACID SYNTHASE"/>
    <property type="match status" value="1"/>
</dbReference>
<keyword evidence="2" id="KW-0596">Phosphopantetheine</keyword>
<dbReference type="Pfam" id="PF00668">
    <property type="entry name" value="Condensation"/>
    <property type="match status" value="1"/>
</dbReference>
<keyword evidence="6" id="KW-1185">Reference proteome</keyword>
<evidence type="ECO:0000313" key="6">
    <source>
        <dbReference type="Proteomes" id="UP000256345"/>
    </source>
</evidence>
<dbReference type="Pfam" id="PF00550">
    <property type="entry name" value="PP-binding"/>
    <property type="match status" value="1"/>
</dbReference>
<organism evidence="5 6">
    <name type="scientific">Archangium gephyra</name>
    <dbReference type="NCBI Taxonomy" id="48"/>
    <lineage>
        <taxon>Bacteria</taxon>
        <taxon>Pseudomonadati</taxon>
        <taxon>Myxococcota</taxon>
        <taxon>Myxococcia</taxon>
        <taxon>Myxococcales</taxon>
        <taxon>Cystobacterineae</taxon>
        <taxon>Archangiaceae</taxon>
        <taxon>Archangium</taxon>
    </lineage>
</organism>
<comment type="cofactor">
    <cofactor evidence="1">
        <name>pantetheine 4'-phosphate</name>
        <dbReference type="ChEBI" id="CHEBI:47942"/>
    </cofactor>
</comment>
<feature type="domain" description="Carrier" evidence="4">
    <location>
        <begin position="201"/>
        <end position="276"/>
    </location>
</feature>
<dbReference type="InterPro" id="IPR020806">
    <property type="entry name" value="PKS_PP-bd"/>
</dbReference>
<feature type="non-terminal residue" evidence="5">
    <location>
        <position position="645"/>
    </location>
</feature>
<dbReference type="CDD" id="cd19531">
    <property type="entry name" value="LCL_NRPS-like"/>
    <property type="match status" value="1"/>
</dbReference>
<dbReference type="InterPro" id="IPR025110">
    <property type="entry name" value="AMP-bd_C"/>
</dbReference>
<comment type="caution">
    <text evidence="5">The sequence shown here is derived from an EMBL/GenBank/DDBJ whole genome shotgun (WGS) entry which is preliminary data.</text>
</comment>
<dbReference type="InterPro" id="IPR045851">
    <property type="entry name" value="AMP-bd_C_sf"/>
</dbReference>
<dbReference type="InterPro" id="IPR000873">
    <property type="entry name" value="AMP-dep_synth/lig_dom"/>
</dbReference>
<dbReference type="InterPro" id="IPR001242">
    <property type="entry name" value="Condensation_dom"/>
</dbReference>
<evidence type="ECO:0000256" key="3">
    <source>
        <dbReference type="ARBA" id="ARBA00022553"/>
    </source>
</evidence>
<dbReference type="InterPro" id="IPR006162">
    <property type="entry name" value="Ppantetheine_attach_site"/>
</dbReference>
<accession>A0ABX9JK49</accession>
<dbReference type="SUPFAM" id="SSF56801">
    <property type="entry name" value="Acetyl-CoA synthetase-like"/>
    <property type="match status" value="1"/>
</dbReference>
<dbReference type="Pfam" id="PF00501">
    <property type="entry name" value="AMP-binding"/>
    <property type="match status" value="1"/>
</dbReference>
<dbReference type="Gene3D" id="3.30.559.30">
    <property type="entry name" value="Nonribosomal peptide synthetase, condensation domain"/>
    <property type="match status" value="1"/>
</dbReference>
<protein>
    <submittedName>
        <fullName evidence="5">Phosphopantetheine binding protein</fullName>
    </submittedName>
</protein>
<evidence type="ECO:0000313" key="5">
    <source>
        <dbReference type="EMBL" id="REG14198.1"/>
    </source>
</evidence>
<dbReference type="Pfam" id="PF13193">
    <property type="entry name" value="AMP-binding_C"/>
    <property type="match status" value="1"/>
</dbReference>
<dbReference type="EMBL" id="QUMU01000036">
    <property type="protein sequence ID" value="REG14198.1"/>
    <property type="molecule type" value="Genomic_DNA"/>
</dbReference>
<name>A0ABX9JK49_9BACT</name>
<dbReference type="PROSITE" id="PS00012">
    <property type="entry name" value="PHOSPHOPANTETHEINE"/>
    <property type="match status" value="1"/>
</dbReference>
<dbReference type="Gene3D" id="1.10.1200.10">
    <property type="entry name" value="ACP-like"/>
    <property type="match status" value="1"/>
</dbReference>
<evidence type="ECO:0000256" key="1">
    <source>
        <dbReference type="ARBA" id="ARBA00001957"/>
    </source>
</evidence>
<evidence type="ECO:0000256" key="2">
    <source>
        <dbReference type="ARBA" id="ARBA00022450"/>
    </source>
</evidence>
<reference evidence="5 6" key="1">
    <citation type="submission" date="2018-08" db="EMBL/GenBank/DDBJ databases">
        <title>Genomic Encyclopedia of Archaeal and Bacterial Type Strains, Phase II (KMG-II): from individual species to whole genera.</title>
        <authorList>
            <person name="Goeker M."/>
        </authorList>
    </citation>
    <scope>NUCLEOTIDE SEQUENCE [LARGE SCALE GENOMIC DNA]</scope>
    <source>
        <strain evidence="5 6">DSM 2261</strain>
    </source>
</reference>
<dbReference type="PROSITE" id="PS50075">
    <property type="entry name" value="CARRIER"/>
    <property type="match status" value="1"/>
</dbReference>
<dbReference type="InterPro" id="IPR009081">
    <property type="entry name" value="PP-bd_ACP"/>
</dbReference>
<dbReference type="Gene3D" id="3.30.300.30">
    <property type="match status" value="1"/>
</dbReference>
<dbReference type="InterPro" id="IPR036736">
    <property type="entry name" value="ACP-like_sf"/>
</dbReference>
<proteinExistence type="predicted"/>
<sequence length="645" mass="71431">EEVGARVSIGRPITNTKAYVLDGEMEPVPVGVVGELYVGGEGLAVGYVSRPELTAERFVPSPFGTGERLYRTGDLVRWQGDGKLEFLGRRDGQVKVRGYRIELGEVEAALSRHPAVGEVVVVAREDAPGDKRLVAYAVAKPGYELEAGELRGWVKETLPEYMVPSAVVELKALPLTPNGKVDRKALPAPELSEAREEDFTAPSTPVEEKLASIFEEVLGLERVGARGDFFELGGHSLLATQLVSRVRETFGLELPLRDVFEAPTVEALARRVESESGGEAGAQAPPLKRVPRDGALPLSFAQQRLWFLDQLEPGSAFYNVPAVVKLKGELDVGALERSFEELVRRHEALRTTFRVENGEPVQVISEEPRLAFPVEELSGLPEAEREAEAKRRVEEEALRPFDLARGPLLRTKLLKLGEREHVLVLVMHHIVSDGWSMGLLVRELGGLYEAFSRGKPSPLAELPVQYADYAAWQRQWLSGEVLEEQLGYWRKQLEGAPPALELPTDKPRPAVQSFRGGYRGFQWPRELQDAVKALAKKEGATPFMVLLAAFQTVLARYAGQQDVSVGSPIANRTRAETEGLIGFFVNTLVLRSKLDGDTTFRELLGQVREVTLGAYAHQEVPFEKLVEELRPERDLSRGPLFQVMF</sequence>
<gene>
    <name evidence="5" type="ORF">ATI61_1362</name>
</gene>